<evidence type="ECO:0000313" key="2">
    <source>
        <dbReference type="Proteomes" id="UP000216991"/>
    </source>
</evidence>
<organism evidence="1 2">
    <name type="scientific">Sandarakinorhabdus cyanobacteriorum</name>
    <dbReference type="NCBI Taxonomy" id="1981098"/>
    <lineage>
        <taxon>Bacteria</taxon>
        <taxon>Pseudomonadati</taxon>
        <taxon>Pseudomonadota</taxon>
        <taxon>Alphaproteobacteria</taxon>
        <taxon>Sphingomonadales</taxon>
        <taxon>Sphingosinicellaceae</taxon>
        <taxon>Sandarakinorhabdus</taxon>
    </lineage>
</organism>
<name>A0A255YNM3_9SPHN</name>
<evidence type="ECO:0000313" key="1">
    <source>
        <dbReference type="EMBL" id="OYQ30801.1"/>
    </source>
</evidence>
<dbReference type="EMBL" id="NOXT01000099">
    <property type="protein sequence ID" value="OYQ30801.1"/>
    <property type="molecule type" value="Genomic_DNA"/>
</dbReference>
<accession>A0A255YNM3</accession>
<sequence length="157" mass="16581">MMALPAGAQAGDWQVVATSDDRRALLTYAAGEAVSYSFACTPTEVIVTQTGVTKLLDLRTGAPIGDDAKAIMPEGAALMALFSGKGEPQFLPAEAAKNPVTGWDLTIRLPLADKQIKAAAKSQMLSLFTTGYTMAVPMDAAARAKWSEFLQKCNIAK</sequence>
<comment type="caution">
    <text evidence="1">The sequence shown here is derived from an EMBL/GenBank/DDBJ whole genome shotgun (WGS) entry which is preliminary data.</text>
</comment>
<keyword evidence="2" id="KW-1185">Reference proteome</keyword>
<reference evidence="1 2" key="1">
    <citation type="submission" date="2017-07" db="EMBL/GenBank/DDBJ databases">
        <title>Sandarakinorhabdus cyanobacteriorum sp. nov., a novel bacterium isolated from cyanobacterial aggregates in a eutrophic lake.</title>
        <authorList>
            <person name="Cai H."/>
        </authorList>
    </citation>
    <scope>NUCLEOTIDE SEQUENCE [LARGE SCALE GENOMIC DNA]</scope>
    <source>
        <strain evidence="1 2">TH057</strain>
    </source>
</reference>
<proteinExistence type="predicted"/>
<dbReference type="AlphaFoldDB" id="A0A255YNM3"/>
<dbReference type="Proteomes" id="UP000216991">
    <property type="component" value="Unassembled WGS sequence"/>
</dbReference>
<gene>
    <name evidence="1" type="ORF">CHU93_06495</name>
</gene>
<protein>
    <submittedName>
        <fullName evidence="1">Uncharacterized protein</fullName>
    </submittedName>
</protein>